<keyword evidence="2" id="KW-0540">Nuclease</keyword>
<keyword evidence="2" id="KW-0255">Endonuclease</keyword>
<reference evidence="2" key="1">
    <citation type="submission" date="2023-02" db="EMBL/GenBank/DDBJ databases">
        <authorList>
            <person name="Rihtman B."/>
        </authorList>
    </citation>
    <scope>NUCLEOTIDE SEQUENCE</scope>
</reference>
<proteinExistence type="predicted"/>
<dbReference type="InterPro" id="IPR038563">
    <property type="entry name" value="Endonuclease_7_sf"/>
</dbReference>
<dbReference type="GO" id="GO:0004519">
    <property type="term" value="F:endonuclease activity"/>
    <property type="evidence" value="ECO:0007669"/>
    <property type="project" value="UniProtKB-KW"/>
</dbReference>
<evidence type="ECO:0000313" key="3">
    <source>
        <dbReference type="Proteomes" id="UP001216172"/>
    </source>
</evidence>
<feature type="region of interest" description="Disordered" evidence="1">
    <location>
        <begin position="97"/>
        <end position="134"/>
    </location>
</feature>
<dbReference type="Proteomes" id="UP001216172">
    <property type="component" value="Segment"/>
</dbReference>
<evidence type="ECO:0000313" key="2">
    <source>
        <dbReference type="EMBL" id="WFG40927.1"/>
    </source>
</evidence>
<protein>
    <submittedName>
        <fullName evidence="2">Endonuclease VII</fullName>
    </submittedName>
</protein>
<organism evidence="2 3">
    <name type="scientific">Paracoccus phage ParMal1</name>
    <dbReference type="NCBI Taxonomy" id="3032416"/>
    <lineage>
        <taxon>Viruses</taxon>
        <taxon>Duplodnaviria</taxon>
        <taxon>Heunggongvirae</taxon>
        <taxon>Uroviricota</taxon>
        <taxon>Caudoviricetes</taxon>
        <taxon>Autographivirales</taxon>
        <taxon>Autographivirales incertae sedis</taxon>
        <taxon>Mallvirus</taxon>
        <taxon>Mallvirus ParMal1</taxon>
    </lineage>
</organism>
<dbReference type="SUPFAM" id="SSF54060">
    <property type="entry name" value="His-Me finger endonucleases"/>
    <property type="match status" value="1"/>
</dbReference>
<dbReference type="InterPro" id="IPR044925">
    <property type="entry name" value="His-Me_finger_sf"/>
</dbReference>
<keyword evidence="3" id="KW-1185">Reference proteome</keyword>
<feature type="compositionally biased region" description="Basic residues" evidence="1">
    <location>
        <begin position="116"/>
        <end position="134"/>
    </location>
</feature>
<dbReference type="EMBL" id="OQ376858">
    <property type="protein sequence ID" value="WFG40927.1"/>
    <property type="molecule type" value="Genomic_DNA"/>
</dbReference>
<dbReference type="Pfam" id="PF02945">
    <property type="entry name" value="Endonuclease_7"/>
    <property type="match status" value="1"/>
</dbReference>
<accession>A0AAF0FFD6</accession>
<sequence length="134" mass="15474">MSTARRLKTTEVAPAREILLKQQSRRCPLCDGLMGGKGKQPVLDHDHGTGYVRDVLCRNCNGIEGKIFNLARRAKNGMTEHQWLFRLLHYYERHQTPQHGGILHPTHKTEAEKRLARNKKARERRAKLKAQKES</sequence>
<gene>
    <name evidence="2" type="ORF">ParaMal1_00043</name>
</gene>
<evidence type="ECO:0000256" key="1">
    <source>
        <dbReference type="SAM" id="MobiDB-lite"/>
    </source>
</evidence>
<dbReference type="Gene3D" id="3.40.1800.10">
    <property type="entry name" value="His-Me finger endonucleases"/>
    <property type="match status" value="1"/>
</dbReference>
<keyword evidence="2" id="KW-0378">Hydrolase</keyword>
<dbReference type="InterPro" id="IPR004211">
    <property type="entry name" value="Endonuclease_7"/>
</dbReference>
<name>A0AAF0FFD6_9CAUD</name>